<protein>
    <recommendedName>
        <fullName evidence="13">Mitochondrial thiamine pyrophosphate transporter</fullName>
    </recommendedName>
</protein>
<dbReference type="PROSITE" id="PS50920">
    <property type="entry name" value="SOLCAR"/>
    <property type="match status" value="3"/>
</dbReference>
<evidence type="ECO:0000256" key="1">
    <source>
        <dbReference type="ARBA" id="ARBA00004225"/>
    </source>
</evidence>
<keyword evidence="4" id="KW-0677">Repeat</keyword>
<evidence type="ECO:0008006" key="13">
    <source>
        <dbReference type="Google" id="ProtNLM"/>
    </source>
</evidence>
<evidence type="ECO:0000256" key="5">
    <source>
        <dbReference type="ARBA" id="ARBA00022989"/>
    </source>
</evidence>
<evidence type="ECO:0000256" key="3">
    <source>
        <dbReference type="ARBA" id="ARBA00022692"/>
    </source>
</evidence>
<keyword evidence="2 9" id="KW-0813">Transport</keyword>
<evidence type="ECO:0000256" key="4">
    <source>
        <dbReference type="ARBA" id="ARBA00022737"/>
    </source>
</evidence>
<name>A0A427YUF3_9TREE</name>
<evidence type="ECO:0000313" key="11">
    <source>
        <dbReference type="EMBL" id="RSH94712.1"/>
    </source>
</evidence>
<dbReference type="AlphaFoldDB" id="A0A427YUF3"/>
<dbReference type="Gene3D" id="1.50.40.10">
    <property type="entry name" value="Mitochondrial carrier domain"/>
    <property type="match status" value="1"/>
</dbReference>
<evidence type="ECO:0000256" key="2">
    <source>
        <dbReference type="ARBA" id="ARBA00022448"/>
    </source>
</evidence>
<dbReference type="GO" id="GO:0031966">
    <property type="term" value="C:mitochondrial membrane"/>
    <property type="evidence" value="ECO:0007669"/>
    <property type="project" value="UniProtKB-SubCell"/>
</dbReference>
<dbReference type="Proteomes" id="UP000279259">
    <property type="component" value="Unassembled WGS sequence"/>
</dbReference>
<sequence>MPHYVLSPPSSNRPLEASSLLSRISSSGSSGSTSSPHSSSPSQSQSQSTVPSPPAHPSPTPESDPSPRPVPIDCEPPESEEDDRPLTFAERVQDTMVENSMVINTFIAGGLAGATSRTVVSPLERLKIILQVQAIGPGTGVSGQAYGRIWPSLARMWKEEGFRGFMKGNGINVIRILPYSALQFTSYGGFKSLLGKWSGEETLSTPLRLAAGAGAGIVAVSATYPLDLVRARLSIATSNLAVRGAGGAGSGAVASAFTPEDAKLGILGMTKKVYRTEGGLRGLYRGCWATAVGVAPYVSLNFYIYESLRSIFLPTDTNGTSDAELAVRKLVCGGLAGAVSLLFTHPFDVVRRKLQVAGLSAVSPQYNGAVDCITKICKAEGFWKGMYRGLTPNIIKVAPSIAVSFYTFETVRDTLVRLQDVPEPDEI</sequence>
<evidence type="ECO:0000256" key="10">
    <source>
        <dbReference type="SAM" id="MobiDB-lite"/>
    </source>
</evidence>
<comment type="similarity">
    <text evidence="9">Belongs to the mitochondrial carrier (TC 2.A.29) family.</text>
</comment>
<feature type="region of interest" description="Disordered" evidence="10">
    <location>
        <begin position="1"/>
        <end position="85"/>
    </location>
</feature>
<feature type="compositionally biased region" description="Low complexity" evidence="10">
    <location>
        <begin position="18"/>
        <end position="50"/>
    </location>
</feature>
<dbReference type="SUPFAM" id="SSF103506">
    <property type="entry name" value="Mitochondrial carrier"/>
    <property type="match status" value="1"/>
</dbReference>
<dbReference type="GO" id="GO:0055085">
    <property type="term" value="P:transmembrane transport"/>
    <property type="evidence" value="ECO:0007669"/>
    <property type="project" value="InterPro"/>
</dbReference>
<dbReference type="InterPro" id="IPR018108">
    <property type="entry name" value="MCP_transmembrane"/>
</dbReference>
<keyword evidence="5" id="KW-1133">Transmembrane helix</keyword>
<dbReference type="PRINTS" id="PR00926">
    <property type="entry name" value="MITOCARRIER"/>
</dbReference>
<organism evidence="11 12">
    <name type="scientific">Saitozyma podzolica</name>
    <dbReference type="NCBI Taxonomy" id="1890683"/>
    <lineage>
        <taxon>Eukaryota</taxon>
        <taxon>Fungi</taxon>
        <taxon>Dikarya</taxon>
        <taxon>Basidiomycota</taxon>
        <taxon>Agaricomycotina</taxon>
        <taxon>Tremellomycetes</taxon>
        <taxon>Tremellales</taxon>
        <taxon>Trimorphomycetaceae</taxon>
        <taxon>Saitozyma</taxon>
    </lineage>
</organism>
<keyword evidence="6" id="KW-0496">Mitochondrion</keyword>
<comment type="caution">
    <text evidence="11">The sequence shown here is derived from an EMBL/GenBank/DDBJ whole genome shotgun (WGS) entry which is preliminary data.</text>
</comment>
<accession>A0A427YUF3</accession>
<evidence type="ECO:0000313" key="12">
    <source>
        <dbReference type="Proteomes" id="UP000279259"/>
    </source>
</evidence>
<keyword evidence="3 8" id="KW-0812">Transmembrane</keyword>
<dbReference type="InterPro" id="IPR002067">
    <property type="entry name" value="MCP"/>
</dbReference>
<reference evidence="11 12" key="1">
    <citation type="submission" date="2018-11" db="EMBL/GenBank/DDBJ databases">
        <title>Genome sequence of Saitozyma podzolica DSM 27192.</title>
        <authorList>
            <person name="Aliyu H."/>
            <person name="Gorte O."/>
            <person name="Ochsenreither K."/>
        </authorList>
    </citation>
    <scope>NUCLEOTIDE SEQUENCE [LARGE SCALE GENOMIC DNA]</scope>
    <source>
        <strain evidence="11 12">DSM 27192</strain>
    </source>
</reference>
<dbReference type="OrthoDB" id="270584at2759"/>
<dbReference type="Pfam" id="PF00153">
    <property type="entry name" value="Mito_carr"/>
    <property type="match status" value="3"/>
</dbReference>
<feature type="compositionally biased region" description="Pro residues" evidence="10">
    <location>
        <begin position="51"/>
        <end position="70"/>
    </location>
</feature>
<proteinExistence type="inferred from homology"/>
<keyword evidence="7 8" id="KW-0472">Membrane</keyword>
<gene>
    <name evidence="11" type="ORF">EHS25_004517</name>
</gene>
<evidence type="ECO:0000256" key="6">
    <source>
        <dbReference type="ARBA" id="ARBA00023128"/>
    </source>
</evidence>
<keyword evidence="12" id="KW-1185">Reference proteome</keyword>
<comment type="subcellular location">
    <subcellularLocation>
        <location evidence="1">Mitochondrion membrane</location>
        <topology evidence="1">Multi-pass membrane protein</topology>
    </subcellularLocation>
</comment>
<evidence type="ECO:0000256" key="8">
    <source>
        <dbReference type="PROSITE-ProRule" id="PRU00282"/>
    </source>
</evidence>
<evidence type="ECO:0000256" key="9">
    <source>
        <dbReference type="RuleBase" id="RU000488"/>
    </source>
</evidence>
<feature type="repeat" description="Solcar" evidence="8">
    <location>
        <begin position="324"/>
        <end position="414"/>
    </location>
</feature>
<dbReference type="EMBL" id="RSCD01000002">
    <property type="protein sequence ID" value="RSH94712.1"/>
    <property type="molecule type" value="Genomic_DNA"/>
</dbReference>
<feature type="repeat" description="Solcar" evidence="8">
    <location>
        <begin position="203"/>
        <end position="311"/>
    </location>
</feature>
<dbReference type="STRING" id="1890683.A0A427YUF3"/>
<dbReference type="InterPro" id="IPR023395">
    <property type="entry name" value="MCP_dom_sf"/>
</dbReference>
<feature type="repeat" description="Solcar" evidence="8">
    <location>
        <begin position="100"/>
        <end position="193"/>
    </location>
</feature>
<evidence type="ECO:0000256" key="7">
    <source>
        <dbReference type="ARBA" id="ARBA00023136"/>
    </source>
</evidence>
<dbReference type="PANTHER" id="PTHR24089">
    <property type="entry name" value="SOLUTE CARRIER FAMILY 25"/>
    <property type="match status" value="1"/>
</dbReference>